<dbReference type="OrthoDB" id="429932at2759"/>
<name>A0A9W9TRD9_9EURO</name>
<feature type="region of interest" description="Disordered" evidence="2">
    <location>
        <begin position="465"/>
        <end position="485"/>
    </location>
</feature>
<dbReference type="RefSeq" id="XP_058331515.1">
    <property type="nucleotide sequence ID" value="XM_058472512.1"/>
</dbReference>
<dbReference type="PANTHER" id="PTHR10073:SF47">
    <property type="entry name" value="DNA MISMATCH REPAIR PROTEIN MLH3"/>
    <property type="match status" value="1"/>
</dbReference>
<evidence type="ECO:0000313" key="4">
    <source>
        <dbReference type="EMBL" id="KAJ5238596.1"/>
    </source>
</evidence>
<gene>
    <name evidence="4" type="ORF">N7468_003215</name>
</gene>
<protein>
    <recommendedName>
        <fullName evidence="3">MutL C-terminal dimerisation domain-containing protein</fullName>
    </recommendedName>
</protein>
<dbReference type="InterPro" id="IPR037198">
    <property type="entry name" value="MutL_C_sf"/>
</dbReference>
<dbReference type="GO" id="GO:0006298">
    <property type="term" value="P:mismatch repair"/>
    <property type="evidence" value="ECO:0007669"/>
    <property type="project" value="InterPro"/>
</dbReference>
<dbReference type="Gene3D" id="3.30.1540.20">
    <property type="entry name" value="MutL, C-terminal domain, dimerisation subdomain"/>
    <property type="match status" value="2"/>
</dbReference>
<feature type="compositionally biased region" description="Polar residues" evidence="2">
    <location>
        <begin position="549"/>
        <end position="568"/>
    </location>
</feature>
<comment type="caution">
    <text evidence="4">The sequence shown here is derived from an EMBL/GenBank/DDBJ whole genome shotgun (WGS) entry which is preliminary data.</text>
</comment>
<evidence type="ECO:0000259" key="3">
    <source>
        <dbReference type="SMART" id="SM00853"/>
    </source>
</evidence>
<dbReference type="Pfam" id="PF13589">
    <property type="entry name" value="HATPase_c_3"/>
    <property type="match status" value="1"/>
</dbReference>
<feature type="domain" description="MutL C-terminal dimerisation" evidence="3">
    <location>
        <begin position="661"/>
        <end position="875"/>
    </location>
</feature>
<organism evidence="4 5">
    <name type="scientific">Penicillium chermesinum</name>
    <dbReference type="NCBI Taxonomy" id="63820"/>
    <lineage>
        <taxon>Eukaryota</taxon>
        <taxon>Fungi</taxon>
        <taxon>Dikarya</taxon>
        <taxon>Ascomycota</taxon>
        <taxon>Pezizomycotina</taxon>
        <taxon>Eurotiomycetes</taxon>
        <taxon>Eurotiomycetidae</taxon>
        <taxon>Eurotiales</taxon>
        <taxon>Aspergillaceae</taxon>
        <taxon>Penicillium</taxon>
    </lineage>
</organism>
<dbReference type="GO" id="GO:0005524">
    <property type="term" value="F:ATP binding"/>
    <property type="evidence" value="ECO:0007669"/>
    <property type="project" value="InterPro"/>
</dbReference>
<feature type="compositionally biased region" description="Polar residues" evidence="2">
    <location>
        <begin position="307"/>
        <end position="319"/>
    </location>
</feature>
<dbReference type="SUPFAM" id="SSF118116">
    <property type="entry name" value="DNA mismatch repair protein MutL"/>
    <property type="match status" value="2"/>
</dbReference>
<dbReference type="EMBL" id="JAPQKS010000003">
    <property type="protein sequence ID" value="KAJ5238596.1"/>
    <property type="molecule type" value="Genomic_DNA"/>
</dbReference>
<keyword evidence="5" id="KW-1185">Reference proteome</keyword>
<proteinExistence type="inferred from homology"/>
<dbReference type="Proteomes" id="UP001150941">
    <property type="component" value="Unassembled WGS sequence"/>
</dbReference>
<dbReference type="SMART" id="SM00853">
    <property type="entry name" value="MutL_C"/>
    <property type="match status" value="1"/>
</dbReference>
<reference evidence="4" key="1">
    <citation type="submission" date="2022-11" db="EMBL/GenBank/DDBJ databases">
        <authorList>
            <person name="Petersen C."/>
        </authorList>
    </citation>
    <scope>NUCLEOTIDE SEQUENCE</scope>
    <source>
        <strain evidence="4">IBT 19713</strain>
    </source>
</reference>
<comment type="similarity">
    <text evidence="1">Belongs to the DNA mismatch repair MutL/HexB family.</text>
</comment>
<evidence type="ECO:0000256" key="2">
    <source>
        <dbReference type="SAM" id="MobiDB-lite"/>
    </source>
</evidence>
<dbReference type="Pfam" id="PF08676">
    <property type="entry name" value="MutL_C"/>
    <property type="match status" value="1"/>
</dbReference>
<dbReference type="InterPro" id="IPR038973">
    <property type="entry name" value="MutL/Mlh/Pms-like"/>
</dbReference>
<accession>A0A9W9TRD9</accession>
<dbReference type="Gene3D" id="3.30.565.10">
    <property type="entry name" value="Histidine kinase-like ATPase, C-terminal domain"/>
    <property type="match status" value="1"/>
</dbReference>
<reference evidence="4" key="2">
    <citation type="journal article" date="2023" name="IMA Fungus">
        <title>Comparative genomic study of the Penicillium genus elucidates a diverse pangenome and 15 lateral gene transfer events.</title>
        <authorList>
            <person name="Petersen C."/>
            <person name="Sorensen T."/>
            <person name="Nielsen M.R."/>
            <person name="Sondergaard T.E."/>
            <person name="Sorensen J.L."/>
            <person name="Fitzpatrick D.A."/>
            <person name="Frisvad J.C."/>
            <person name="Nielsen K.L."/>
        </authorList>
    </citation>
    <scope>NUCLEOTIDE SEQUENCE</scope>
    <source>
        <strain evidence="4">IBT 19713</strain>
    </source>
</reference>
<feature type="region of interest" description="Disordered" evidence="2">
    <location>
        <begin position="500"/>
        <end position="568"/>
    </location>
</feature>
<feature type="region of interest" description="Disordered" evidence="2">
    <location>
        <begin position="307"/>
        <end position="336"/>
    </location>
</feature>
<evidence type="ECO:0000256" key="1">
    <source>
        <dbReference type="ARBA" id="ARBA00006082"/>
    </source>
</evidence>
<dbReference type="AlphaFoldDB" id="A0A9W9TRD9"/>
<dbReference type="InterPro" id="IPR014790">
    <property type="entry name" value="MutL_C"/>
</dbReference>
<sequence length="947" mass="105227">MSSRSAIEPLPPDVVAKIKSSTSITDLTGVVIDLVKNSLDANARVVHVSVDFKRGSCIVEDDGDGILPAEFKPSGGLAKAHHTSKFNVPGVYSHRGLFLASLAALSLLTITSRHTHHQETNSVIFHRAIPVARLTPAPPHQSLQVGEYGTSVTVNDLFGNMPVRVKSRALALQKPEELDREWENLKYSLVSVMLANSQLSKLVITDVERGQRIVMRPGYDSVTVDLSRIGTILYQSGMISSRDMGSWSVISATVPDLTVSAAISTVPSPSKRLQFISLDNDPLLSRGSSNVLFNEVNRLISLSDFGSSMSVPRSNSEGQSKPLRPSEAPSTTSGRTWVRPINKWPMFYIRVETGATLPFGEEGQTPAESEESVQRITDVLEAMISEFLRQQNLRPRAARKHMRDQSRTHSLADRGNHRLPLVGPRATRNTEEAFSDHLKLPSFQRPTVNTSRHFHDWSRVKTAKDLNERMHNSSNTVENYTRGRNRTLLEHPRRSLDYEQNHADTSQPLPSGGESALSSGGHVRPSENDGIANGSCETSDDLIPWVNPHSGQSHLINSRTGQTVDPASCSNPLRPYFQKFDRAKDIKSTDSTWLEGLLRTWNNPVFSRTEVPLPSMNLGDFYLNKSTMSHGCHLRGEPHDHAHFAKYRGKLHRQGLETATVISQVDQKFILAKLHPASGEDVNGGVLVLIDQHAADERCRIERLFYEMFVSAEDLHQGTRVAAVDIDPIVFNVSITEAALFSKYSSFLRKWGFSYDQATHTESDMTITVNSLPALIAERCRLEPSLVIDILRRDIWTREENGERVQMSKLGPDNDSQPYDQASLNGHDPSIMNSMLASTPIPHPWIQKMNGCPQGVLDLLNSRACRGAIMFNDPLSITECELLIGRLARCAFPFQCAHGRPSMIPVLDLRPQLEHEASMITTDGGVFGDEHESGLNFVQAFRAHYRK</sequence>
<evidence type="ECO:0000313" key="5">
    <source>
        <dbReference type="Proteomes" id="UP001150941"/>
    </source>
</evidence>
<dbReference type="GeneID" id="83199815"/>
<dbReference type="InterPro" id="IPR042121">
    <property type="entry name" value="MutL_C_regsub"/>
</dbReference>
<dbReference type="GO" id="GO:0016887">
    <property type="term" value="F:ATP hydrolysis activity"/>
    <property type="evidence" value="ECO:0007669"/>
    <property type="project" value="InterPro"/>
</dbReference>
<dbReference type="InterPro" id="IPR042120">
    <property type="entry name" value="MutL_C_dimsub"/>
</dbReference>
<dbReference type="GO" id="GO:0032300">
    <property type="term" value="C:mismatch repair complex"/>
    <property type="evidence" value="ECO:0007669"/>
    <property type="project" value="InterPro"/>
</dbReference>
<dbReference type="SUPFAM" id="SSF55874">
    <property type="entry name" value="ATPase domain of HSP90 chaperone/DNA topoisomerase II/histidine kinase"/>
    <property type="match status" value="1"/>
</dbReference>
<dbReference type="PANTHER" id="PTHR10073">
    <property type="entry name" value="DNA MISMATCH REPAIR PROTEIN MLH, PMS, MUTL"/>
    <property type="match status" value="1"/>
</dbReference>
<dbReference type="Gene3D" id="3.30.1370.100">
    <property type="entry name" value="MutL, C-terminal domain, regulatory subdomain"/>
    <property type="match status" value="2"/>
</dbReference>
<dbReference type="InterPro" id="IPR036890">
    <property type="entry name" value="HATPase_C_sf"/>
</dbReference>
<dbReference type="GO" id="GO:0140664">
    <property type="term" value="F:ATP-dependent DNA damage sensor activity"/>
    <property type="evidence" value="ECO:0007669"/>
    <property type="project" value="InterPro"/>
</dbReference>